<comment type="caution">
    <text evidence="5">The sequence shown here is derived from an EMBL/GenBank/DDBJ whole genome shotgun (WGS) entry which is preliminary data.</text>
</comment>
<dbReference type="SUPFAM" id="SSF116734">
    <property type="entry name" value="DNA methylase specificity domain"/>
    <property type="match status" value="2"/>
</dbReference>
<keyword evidence="5" id="KW-0540">Nuclease</keyword>
<dbReference type="GO" id="GO:0004519">
    <property type="term" value="F:endonuclease activity"/>
    <property type="evidence" value="ECO:0007669"/>
    <property type="project" value="UniProtKB-KW"/>
</dbReference>
<dbReference type="Gene3D" id="3.90.220.20">
    <property type="entry name" value="DNA methylase specificity domains"/>
    <property type="match status" value="2"/>
</dbReference>
<dbReference type="Pfam" id="PF01420">
    <property type="entry name" value="Methylase_S"/>
    <property type="match status" value="2"/>
</dbReference>
<evidence type="ECO:0000256" key="3">
    <source>
        <dbReference type="ARBA" id="ARBA00023125"/>
    </source>
</evidence>
<evidence type="ECO:0000313" key="5">
    <source>
        <dbReference type="EMBL" id="KFI20544.1"/>
    </source>
</evidence>
<gene>
    <name evidence="5" type="ORF">IB75_02315</name>
</gene>
<reference evidence="5 6" key="1">
    <citation type="submission" date="2014-07" db="EMBL/GenBank/DDBJ databases">
        <title>Comparative analysis of Nitrosococcus oceani genome inventories of strains from Pacific and Atlantic gyres.</title>
        <authorList>
            <person name="Lim C.K."/>
            <person name="Wang L."/>
            <person name="Sayavedra-Soto L.A."/>
            <person name="Klotz M.G."/>
        </authorList>
    </citation>
    <scope>NUCLEOTIDE SEQUENCE [LARGE SCALE GENOMIC DNA]</scope>
    <source>
        <strain evidence="5 6">C-27</strain>
    </source>
</reference>
<dbReference type="PANTHER" id="PTHR30408:SF12">
    <property type="entry name" value="TYPE I RESTRICTION ENZYME MJAVIII SPECIFICITY SUBUNIT"/>
    <property type="match status" value="1"/>
</dbReference>
<dbReference type="GO" id="GO:0009307">
    <property type="term" value="P:DNA restriction-modification system"/>
    <property type="evidence" value="ECO:0007669"/>
    <property type="project" value="UniProtKB-KW"/>
</dbReference>
<evidence type="ECO:0000256" key="2">
    <source>
        <dbReference type="ARBA" id="ARBA00022747"/>
    </source>
</evidence>
<keyword evidence="5" id="KW-0255">Endonuclease</keyword>
<dbReference type="GO" id="GO:0003677">
    <property type="term" value="F:DNA binding"/>
    <property type="evidence" value="ECO:0007669"/>
    <property type="project" value="UniProtKB-KW"/>
</dbReference>
<sequence>MGELLNLELDEVAMGRQLMAVRARTAHGEFIFHFLITQRLRLIALASGNLIPGLSRGDILSLKVPVPSHEEQQKIADCLSSLDALIAAQTEKLDALKTHKKGLMQQLFPRAGETVPRLRFPKFRDGGRWTSKKMSDVYRFLSTNTYSRDKLNYEKGEVKNIHYGDIHTKFSTLFDVTQEYVPYINRTESLERIKDDSYCLEGDIVFADASEDVEDVGKSIEIVNTGNEKILSGLHTLLARQKNNDLVIGFGGYLFKSGLIREQIKRESQGAKVLGISSGRLSKIKVCFPYEKREQQKIAHCLSSLDALIAAQAEKIDALKTHKKGLMQQLFPSLEEVHA</sequence>
<dbReference type="EMBL" id="JPGN01000016">
    <property type="protein sequence ID" value="KFI20544.1"/>
    <property type="molecule type" value="Genomic_DNA"/>
</dbReference>
<name>A0A0E2Z4X4_9GAMM</name>
<dbReference type="HOGENOM" id="CLU_021095_0_2_6"/>
<dbReference type="InterPro" id="IPR000055">
    <property type="entry name" value="Restrct_endonuc_typeI_TRD"/>
</dbReference>
<dbReference type="InterPro" id="IPR044946">
    <property type="entry name" value="Restrct_endonuc_typeI_TRD_sf"/>
</dbReference>
<dbReference type="AlphaFoldDB" id="A0A0E2Z4X4"/>
<feature type="domain" description="Type I restriction modification DNA specificity" evidence="4">
    <location>
        <begin position="15"/>
        <end position="97"/>
    </location>
</feature>
<organism evidence="5 6">
    <name type="scientific">Nitrosococcus oceani C-27</name>
    <dbReference type="NCBI Taxonomy" id="314279"/>
    <lineage>
        <taxon>Bacteria</taxon>
        <taxon>Pseudomonadati</taxon>
        <taxon>Pseudomonadota</taxon>
        <taxon>Gammaproteobacteria</taxon>
        <taxon>Chromatiales</taxon>
        <taxon>Chromatiaceae</taxon>
        <taxon>Nitrosococcus</taxon>
    </lineage>
</organism>
<accession>A0A0E2Z4X4</accession>
<proteinExistence type="inferred from homology"/>
<dbReference type="Gene3D" id="1.10.287.1120">
    <property type="entry name" value="Bipartite methylase S protein"/>
    <property type="match status" value="1"/>
</dbReference>
<dbReference type="InterPro" id="IPR052021">
    <property type="entry name" value="Type-I_RS_S_subunit"/>
</dbReference>
<comment type="similarity">
    <text evidence="1">Belongs to the type-I restriction system S methylase family.</text>
</comment>
<evidence type="ECO:0000313" key="6">
    <source>
        <dbReference type="Proteomes" id="UP000028839"/>
    </source>
</evidence>
<dbReference type="PANTHER" id="PTHR30408">
    <property type="entry name" value="TYPE-1 RESTRICTION ENZYME ECOKI SPECIFICITY PROTEIN"/>
    <property type="match status" value="1"/>
</dbReference>
<feature type="domain" description="Type I restriction modification DNA specificity" evidence="4">
    <location>
        <begin position="129"/>
        <end position="320"/>
    </location>
</feature>
<keyword evidence="2" id="KW-0680">Restriction system</keyword>
<evidence type="ECO:0000256" key="1">
    <source>
        <dbReference type="ARBA" id="ARBA00010923"/>
    </source>
</evidence>
<keyword evidence="5" id="KW-0378">Hydrolase</keyword>
<protein>
    <submittedName>
        <fullName evidence="5">Restriction endonuclease</fullName>
    </submittedName>
</protein>
<keyword evidence="3" id="KW-0238">DNA-binding</keyword>
<evidence type="ECO:0000259" key="4">
    <source>
        <dbReference type="Pfam" id="PF01420"/>
    </source>
</evidence>
<dbReference type="Proteomes" id="UP000028839">
    <property type="component" value="Unassembled WGS sequence"/>
</dbReference>